<feature type="compositionally biased region" description="Basic and acidic residues" evidence="1">
    <location>
        <begin position="368"/>
        <end position="378"/>
    </location>
</feature>
<proteinExistence type="predicted"/>
<gene>
    <name evidence="2" type="ORF">H2201_003393</name>
</gene>
<organism evidence="2 3">
    <name type="scientific">Coniosporium apollinis</name>
    <dbReference type="NCBI Taxonomy" id="61459"/>
    <lineage>
        <taxon>Eukaryota</taxon>
        <taxon>Fungi</taxon>
        <taxon>Dikarya</taxon>
        <taxon>Ascomycota</taxon>
        <taxon>Pezizomycotina</taxon>
        <taxon>Dothideomycetes</taxon>
        <taxon>Dothideomycetes incertae sedis</taxon>
        <taxon>Coniosporium</taxon>
    </lineage>
</organism>
<feature type="region of interest" description="Disordered" evidence="1">
    <location>
        <begin position="479"/>
        <end position="538"/>
    </location>
</feature>
<evidence type="ECO:0008006" key="4">
    <source>
        <dbReference type="Google" id="ProtNLM"/>
    </source>
</evidence>
<feature type="compositionally biased region" description="Basic residues" evidence="1">
    <location>
        <begin position="507"/>
        <end position="529"/>
    </location>
</feature>
<accession>A0ABQ9NZH8</accession>
<keyword evidence="3" id="KW-1185">Reference proteome</keyword>
<evidence type="ECO:0000313" key="2">
    <source>
        <dbReference type="EMBL" id="KAJ9666471.1"/>
    </source>
</evidence>
<reference evidence="2" key="1">
    <citation type="submission" date="2022-10" db="EMBL/GenBank/DDBJ databases">
        <title>Culturing micro-colonial fungi from biological soil crusts in the Mojave desert and describing Neophaeococcomyces mojavensis, and introducing the new genera and species Taxawa tesnikishii.</title>
        <authorList>
            <person name="Kurbessoian T."/>
            <person name="Stajich J.E."/>
        </authorList>
    </citation>
    <scope>NUCLEOTIDE SEQUENCE</scope>
    <source>
        <strain evidence="2">TK_1</strain>
    </source>
</reference>
<name>A0ABQ9NZH8_9PEZI</name>
<feature type="region of interest" description="Disordered" evidence="1">
    <location>
        <begin position="1"/>
        <end position="30"/>
    </location>
</feature>
<sequence length="563" mass="62768">MGYTIVEDSPGKPQQVPPNSPYTKPNAPSRWVTEHKGCHTIINGVFFHDFAGLAERGDRPILQRPSSCLADKVLELDFGTVLEQGKAHDELQELKAKLAKLCNESTNKVRLEKSAIGDQQDVVLADISGDTSVGTSVGQPEKEYSRRRDAIIADASLRELPVTPLTRLAELVRKLPQCHASVAALQLVEKLVAEEAGREQESMIEQERINSMNERVIALLTQPQIPQHLRRDKFEGRRPGGAFADILKPLSQPCAVRKAPLLHTRQPDRHFCPPPHYMMVDMKTSLDSEFRNSFDPLSSKNIRAEERLIVKNWYKENRDLIELAKRSALSSDTPHVPHFLMDEASLIWEPSGQPTVDPHPASQSLHRHLSEPSAKARVDSGLTNPRPVARPEGPLSSPLSTGSSEESEDKRFQKITSKIRARRAPSDDEIRDAYVTDDSGDVREAFVPKSSLASIDGQHPLLGNEADRGNKCHILEKVDPRCDDSGSEDEDDAAPGQARESRLKILAARRKAKMERRRRTATMRLKAHGQKAEDDAEMVPCQRLGNGKHVSWDYAVGKLPRRG</sequence>
<dbReference type="Proteomes" id="UP001172684">
    <property type="component" value="Unassembled WGS sequence"/>
</dbReference>
<comment type="caution">
    <text evidence="2">The sequence shown here is derived from an EMBL/GenBank/DDBJ whole genome shotgun (WGS) entry which is preliminary data.</text>
</comment>
<dbReference type="EMBL" id="JAPDRL010000019">
    <property type="protein sequence ID" value="KAJ9666471.1"/>
    <property type="molecule type" value="Genomic_DNA"/>
</dbReference>
<protein>
    <recommendedName>
        <fullName evidence="4">DNA replication regulator Sld3 C-terminal domain-containing protein</fullName>
    </recommendedName>
</protein>
<evidence type="ECO:0000256" key="1">
    <source>
        <dbReference type="SAM" id="MobiDB-lite"/>
    </source>
</evidence>
<feature type="region of interest" description="Disordered" evidence="1">
    <location>
        <begin position="350"/>
        <end position="426"/>
    </location>
</feature>
<evidence type="ECO:0000313" key="3">
    <source>
        <dbReference type="Proteomes" id="UP001172684"/>
    </source>
</evidence>
<feature type="compositionally biased region" description="Low complexity" evidence="1">
    <location>
        <begin position="391"/>
        <end position="404"/>
    </location>
</feature>